<proteinExistence type="predicted"/>
<feature type="domain" description="LYR motif-containing protein Cup1-like N-terminal" evidence="2">
    <location>
        <begin position="21"/>
        <end position="103"/>
    </location>
</feature>
<comment type="caution">
    <text evidence="3">The sequence shown here is derived from an EMBL/GenBank/DDBJ whole genome shotgun (WGS) entry which is preliminary data.</text>
</comment>
<keyword evidence="4" id="KW-1185">Reference proteome</keyword>
<accession>A0A8H6WBW8</accession>
<dbReference type="RefSeq" id="XP_037221778.1">
    <property type="nucleotide sequence ID" value="XM_037361486.1"/>
</dbReference>
<gene>
    <name evidence="3" type="ORF">MIND_00467600</name>
</gene>
<dbReference type="Pfam" id="PF20263">
    <property type="entry name" value="LYRM2-like"/>
    <property type="match status" value="1"/>
</dbReference>
<dbReference type="GeneID" id="59344002"/>
<evidence type="ECO:0000313" key="4">
    <source>
        <dbReference type="Proteomes" id="UP000636479"/>
    </source>
</evidence>
<dbReference type="InterPro" id="IPR046896">
    <property type="entry name" value="Cup1-like_N"/>
</dbReference>
<reference evidence="3" key="1">
    <citation type="submission" date="2020-05" db="EMBL/GenBank/DDBJ databases">
        <title>Mycena genomes resolve the evolution of fungal bioluminescence.</title>
        <authorList>
            <person name="Tsai I.J."/>
        </authorList>
    </citation>
    <scope>NUCLEOTIDE SEQUENCE</scope>
    <source>
        <strain evidence="3">171206Taipei</strain>
    </source>
</reference>
<name>A0A8H6WBW8_9AGAR</name>
<dbReference type="AlphaFoldDB" id="A0A8H6WBW8"/>
<protein>
    <recommendedName>
        <fullName evidence="2">LYR motif-containing protein Cup1-like N-terminal domain-containing protein</fullName>
    </recommendedName>
</protein>
<dbReference type="OrthoDB" id="198652at2759"/>
<evidence type="ECO:0000259" key="2">
    <source>
        <dbReference type="Pfam" id="PF20263"/>
    </source>
</evidence>
<sequence length="302" mass="34715">MARSKMLCQSDIMKAEIFASYKAFLRQTRKLPTQYLRQFWRLKAFDDVRAILGAQTLHIRQTKLQRMAKDTRRLEAANSHKIHALDHVLKVAYGRKGKLKRELIEPLLSDPNAPLPTPIIPGVEDSRPPIYSPELRALLTSSASRPSAVLRNDALETPPTLPARANPKSEEAKLLGPFSKRREVNIRWRHFVKESRKVKPPLQVTVNDSSGSVKTEATREVGIRSLPMQDWGVFEDIETHATSPHLSRWIRRRFQTLLNDVPVLQYQSNKKYTVALSEQRLSSDQQKKLNVMDDADVKWLER</sequence>
<dbReference type="EMBL" id="JACAZF010000004">
    <property type="protein sequence ID" value="KAF7306759.1"/>
    <property type="molecule type" value="Genomic_DNA"/>
</dbReference>
<dbReference type="Proteomes" id="UP000636479">
    <property type="component" value="Unassembled WGS sequence"/>
</dbReference>
<evidence type="ECO:0000256" key="1">
    <source>
        <dbReference type="SAM" id="MobiDB-lite"/>
    </source>
</evidence>
<organism evidence="3 4">
    <name type="scientific">Mycena indigotica</name>
    <dbReference type="NCBI Taxonomy" id="2126181"/>
    <lineage>
        <taxon>Eukaryota</taxon>
        <taxon>Fungi</taxon>
        <taxon>Dikarya</taxon>
        <taxon>Basidiomycota</taxon>
        <taxon>Agaricomycotina</taxon>
        <taxon>Agaricomycetes</taxon>
        <taxon>Agaricomycetidae</taxon>
        <taxon>Agaricales</taxon>
        <taxon>Marasmiineae</taxon>
        <taxon>Mycenaceae</taxon>
        <taxon>Mycena</taxon>
    </lineage>
</organism>
<evidence type="ECO:0000313" key="3">
    <source>
        <dbReference type="EMBL" id="KAF7306759.1"/>
    </source>
</evidence>
<feature type="region of interest" description="Disordered" evidence="1">
    <location>
        <begin position="149"/>
        <end position="169"/>
    </location>
</feature>